<dbReference type="InterPro" id="IPR035965">
    <property type="entry name" value="PAS-like_dom_sf"/>
</dbReference>
<dbReference type="InterPro" id="IPR005467">
    <property type="entry name" value="His_kinase_dom"/>
</dbReference>
<dbReference type="PROSITE" id="PS50113">
    <property type="entry name" value="PAC"/>
    <property type="match status" value="1"/>
</dbReference>
<dbReference type="NCBIfam" id="TIGR00229">
    <property type="entry name" value="sensory_box"/>
    <property type="match status" value="2"/>
</dbReference>
<dbReference type="InterPro" id="IPR036097">
    <property type="entry name" value="HisK_dim/P_sf"/>
</dbReference>
<evidence type="ECO:0000256" key="2">
    <source>
        <dbReference type="ARBA" id="ARBA00012438"/>
    </source>
</evidence>
<dbReference type="FunFam" id="3.30.565.10:FF:000010">
    <property type="entry name" value="Sensor histidine kinase RcsC"/>
    <property type="match status" value="1"/>
</dbReference>
<feature type="domain" description="Histidine kinase" evidence="15">
    <location>
        <begin position="351"/>
        <end position="575"/>
    </location>
</feature>
<evidence type="ECO:0000256" key="3">
    <source>
        <dbReference type="ARBA" id="ARBA00022553"/>
    </source>
</evidence>
<dbReference type="InterPro" id="IPR013656">
    <property type="entry name" value="PAS_4"/>
</dbReference>
<evidence type="ECO:0000259" key="15">
    <source>
        <dbReference type="PROSITE" id="PS50109"/>
    </source>
</evidence>
<dbReference type="InterPro" id="IPR036890">
    <property type="entry name" value="HATPase_C_sf"/>
</dbReference>
<evidence type="ECO:0000256" key="14">
    <source>
        <dbReference type="ARBA" id="ARBA00070616"/>
    </source>
</evidence>
<keyword evidence="3" id="KW-0597">Phosphoprotein</keyword>
<keyword evidence="10" id="KW-0843">Virulence</keyword>
<reference evidence="19" key="1">
    <citation type="submission" date="2015-08" db="EMBL/GenBank/DDBJ databases">
        <authorList>
            <person name="Varghese N."/>
        </authorList>
    </citation>
    <scope>NUCLEOTIDE SEQUENCE [LARGE SCALE GENOMIC DNA]</scope>
    <source>
        <strain evidence="19">DSM 18181</strain>
    </source>
</reference>
<keyword evidence="9" id="KW-0902">Two-component regulatory system</keyword>
<evidence type="ECO:0000256" key="13">
    <source>
        <dbReference type="ARBA" id="ARBA00070152"/>
    </source>
</evidence>
<evidence type="ECO:0000256" key="5">
    <source>
        <dbReference type="ARBA" id="ARBA00022729"/>
    </source>
</evidence>
<evidence type="ECO:0000313" key="18">
    <source>
        <dbReference type="EMBL" id="CUA93303.1"/>
    </source>
</evidence>
<dbReference type="FunFam" id="3.30.450.20:FF:000060">
    <property type="entry name" value="Sensor protein FixL"/>
    <property type="match status" value="1"/>
</dbReference>
<dbReference type="AlphaFoldDB" id="A0A0K6HRA1"/>
<dbReference type="Pfam" id="PF00989">
    <property type="entry name" value="PAS"/>
    <property type="match status" value="1"/>
</dbReference>
<dbReference type="InterPro" id="IPR000700">
    <property type="entry name" value="PAS-assoc_C"/>
</dbReference>
<protein>
    <recommendedName>
        <fullName evidence="14">Sensor protein FixL</fullName>
        <ecNumber evidence="2">2.7.13.3</ecNumber>
    </recommendedName>
    <alternativeName>
        <fullName evidence="13">Virulence sensor protein BvgS</fullName>
    </alternativeName>
</protein>
<evidence type="ECO:0000259" key="16">
    <source>
        <dbReference type="PROSITE" id="PS50112"/>
    </source>
</evidence>
<evidence type="ECO:0000256" key="6">
    <source>
        <dbReference type="ARBA" id="ARBA00022741"/>
    </source>
</evidence>
<evidence type="ECO:0000313" key="19">
    <source>
        <dbReference type="Proteomes" id="UP000183649"/>
    </source>
</evidence>
<evidence type="ECO:0000256" key="8">
    <source>
        <dbReference type="ARBA" id="ARBA00022840"/>
    </source>
</evidence>
<dbReference type="Pfam" id="PF00512">
    <property type="entry name" value="HisKA"/>
    <property type="match status" value="1"/>
</dbReference>
<keyword evidence="5" id="KW-0732">Signal</keyword>
<dbReference type="InterPro" id="IPR013767">
    <property type="entry name" value="PAS_fold"/>
</dbReference>
<keyword evidence="6" id="KW-0547">Nucleotide-binding</keyword>
<dbReference type="Pfam" id="PF02518">
    <property type="entry name" value="HATPase_c"/>
    <property type="match status" value="1"/>
</dbReference>
<dbReference type="SUPFAM" id="SSF55874">
    <property type="entry name" value="ATPase domain of HSP90 chaperone/DNA topoisomerase II/histidine kinase"/>
    <property type="match status" value="1"/>
</dbReference>
<dbReference type="CDD" id="cd00130">
    <property type="entry name" value="PAS"/>
    <property type="match status" value="2"/>
</dbReference>
<dbReference type="InterPro" id="IPR003661">
    <property type="entry name" value="HisK_dim/P_dom"/>
</dbReference>
<dbReference type="PROSITE" id="PS50109">
    <property type="entry name" value="HIS_KIN"/>
    <property type="match status" value="1"/>
</dbReference>
<dbReference type="Gene3D" id="3.30.450.20">
    <property type="entry name" value="PAS domain"/>
    <property type="match status" value="2"/>
</dbReference>
<dbReference type="EC" id="2.7.13.3" evidence="2"/>
<sequence length="582" mass="63177">MSMADDQAARDAALRLAVEDMADQLCRAVDQKVDFVVRSPLADPTAEKLALLINFLLDTGGRLIDQVQKQAEALDRRVAERSALLQAVFDNMLDGLIVIDTDGHIRNANRAAYTLFGYAPGTLRQRRINDLMPEPWRSAHDGYLQRYMATGEAHVIGRGRDVRGLRSDGSSFPLRLSVSEVRTGEAHWFVGLVHDLSAEQARLQALEAEQQFTQRLFAAMPDLVYAFDTRLRFLRWNQATLDAVGMDAQTFGQSSVQQHLAVRDWPVVLKTIYDVFTKGEGRVVARLKTADGTLKPFEFVASRLLDAQGKTAGLVGVGRDLGEREAQQIALREAKEKAEAAALAKSQFLASMSHELRTPLNAIIGYAELIMEELDDGVPLAQSRSDLQAVRDSGRHLLRLINNVLDLSRVEAGHAQVLVERFDPAELTHSVAGTVGSLMRQKSNRLQVVAPDDLGSMQSDPGKIRQCLLNLLGNAAKFTENGNIVVRLQAALLADGAPALAWEVSDTGIGMSAEQCARVFEAFTQADASIARQYGGTGLGLTLSAALAAMLGGALTVTSALGQGSTFILTLPRVAPLSEETA</sequence>
<dbReference type="CDD" id="cd16922">
    <property type="entry name" value="HATPase_EvgS-ArcB-TorS-like"/>
    <property type="match status" value="1"/>
</dbReference>
<dbReference type="PROSITE" id="PS50112">
    <property type="entry name" value="PAS"/>
    <property type="match status" value="1"/>
</dbReference>
<evidence type="ECO:0000256" key="10">
    <source>
        <dbReference type="ARBA" id="ARBA00023026"/>
    </source>
</evidence>
<dbReference type="RefSeq" id="WP_082454160.1">
    <property type="nucleotide sequence ID" value="NZ_CYHF01000001.1"/>
</dbReference>
<dbReference type="GO" id="GO:0000155">
    <property type="term" value="F:phosphorelay sensor kinase activity"/>
    <property type="evidence" value="ECO:0007669"/>
    <property type="project" value="InterPro"/>
</dbReference>
<gene>
    <name evidence="18" type="ORF">Ga0061069_101180</name>
</gene>
<dbReference type="InterPro" id="IPR001610">
    <property type="entry name" value="PAC"/>
</dbReference>
<dbReference type="PRINTS" id="PR00344">
    <property type="entry name" value="BCTRLSENSOR"/>
</dbReference>
<dbReference type="Proteomes" id="UP000183649">
    <property type="component" value="Unassembled WGS sequence"/>
</dbReference>
<organism evidence="18 19">
    <name type="scientific">Thiomonas bhubaneswarensis</name>
    <dbReference type="NCBI Taxonomy" id="339866"/>
    <lineage>
        <taxon>Bacteria</taxon>
        <taxon>Pseudomonadati</taxon>
        <taxon>Pseudomonadota</taxon>
        <taxon>Betaproteobacteria</taxon>
        <taxon>Burkholderiales</taxon>
        <taxon>Thiomonas</taxon>
    </lineage>
</organism>
<accession>A0A0K6HRA1</accession>
<evidence type="ECO:0000256" key="7">
    <source>
        <dbReference type="ARBA" id="ARBA00022777"/>
    </source>
</evidence>
<dbReference type="Gene3D" id="3.30.565.10">
    <property type="entry name" value="Histidine kinase-like ATPase, C-terminal domain"/>
    <property type="match status" value="1"/>
</dbReference>
<dbReference type="SMART" id="SM00091">
    <property type="entry name" value="PAS"/>
    <property type="match status" value="2"/>
</dbReference>
<dbReference type="SMART" id="SM00086">
    <property type="entry name" value="PAC"/>
    <property type="match status" value="2"/>
</dbReference>
<dbReference type="Gene3D" id="1.10.287.130">
    <property type="match status" value="1"/>
</dbReference>
<dbReference type="GO" id="GO:0006355">
    <property type="term" value="P:regulation of DNA-templated transcription"/>
    <property type="evidence" value="ECO:0007669"/>
    <property type="project" value="InterPro"/>
</dbReference>
<evidence type="ECO:0000256" key="9">
    <source>
        <dbReference type="ARBA" id="ARBA00023012"/>
    </source>
</evidence>
<comment type="function">
    <text evidence="12">Putative oxygen sensor; modulates the activity of FixJ, a transcriptional activator of nitrogen fixation fixK gene. FixL probably acts as a kinase that phosphorylates FixJ.</text>
</comment>
<feature type="domain" description="PAC" evidence="17">
    <location>
        <begin position="277"/>
        <end position="333"/>
    </location>
</feature>
<proteinExistence type="predicted"/>
<dbReference type="GO" id="GO:0005524">
    <property type="term" value="F:ATP binding"/>
    <property type="evidence" value="ECO:0007669"/>
    <property type="project" value="UniProtKB-KW"/>
</dbReference>
<dbReference type="EMBL" id="CYHF01000001">
    <property type="protein sequence ID" value="CUA93303.1"/>
    <property type="molecule type" value="Genomic_DNA"/>
</dbReference>
<name>A0A0K6HRA1_9BURK</name>
<comment type="function">
    <text evidence="11">Member of the two-component regulatory system BvgS/BvgA. Phosphorylates BvgA via a four-step phosphorelay in response to environmental signals.</text>
</comment>
<comment type="catalytic activity">
    <reaction evidence="1">
        <text>ATP + protein L-histidine = ADP + protein N-phospho-L-histidine.</text>
        <dbReference type="EC" id="2.7.13.3"/>
    </reaction>
</comment>
<dbReference type="STRING" id="339866.GCA_001418255_00178"/>
<dbReference type="SMART" id="SM00387">
    <property type="entry name" value="HATPase_c"/>
    <property type="match status" value="1"/>
</dbReference>
<dbReference type="PANTHER" id="PTHR43047:SF64">
    <property type="entry name" value="HISTIDINE KINASE CONTAINING CHEY-HOMOLOGOUS RECEIVER DOMAIN AND PAS DOMAIN-RELATED"/>
    <property type="match status" value="1"/>
</dbReference>
<keyword evidence="19" id="KW-1185">Reference proteome</keyword>
<keyword evidence="4" id="KW-0808">Transferase</keyword>
<dbReference type="SMART" id="SM00388">
    <property type="entry name" value="HisKA"/>
    <property type="match status" value="1"/>
</dbReference>
<dbReference type="InterPro" id="IPR003594">
    <property type="entry name" value="HATPase_dom"/>
</dbReference>
<evidence type="ECO:0000256" key="12">
    <source>
        <dbReference type="ARBA" id="ARBA00059827"/>
    </source>
</evidence>
<dbReference type="InterPro" id="IPR004358">
    <property type="entry name" value="Sig_transdc_His_kin-like_C"/>
</dbReference>
<dbReference type="SUPFAM" id="SSF47384">
    <property type="entry name" value="Homodimeric domain of signal transducing histidine kinase"/>
    <property type="match status" value="1"/>
</dbReference>
<keyword evidence="8" id="KW-0067">ATP-binding</keyword>
<dbReference type="Pfam" id="PF08448">
    <property type="entry name" value="PAS_4"/>
    <property type="match status" value="1"/>
</dbReference>
<dbReference type="InterPro" id="IPR000014">
    <property type="entry name" value="PAS"/>
</dbReference>
<evidence type="ECO:0000256" key="11">
    <source>
        <dbReference type="ARBA" id="ARBA00058004"/>
    </source>
</evidence>
<evidence type="ECO:0000256" key="4">
    <source>
        <dbReference type="ARBA" id="ARBA00022679"/>
    </source>
</evidence>
<dbReference type="PANTHER" id="PTHR43047">
    <property type="entry name" value="TWO-COMPONENT HISTIDINE PROTEIN KINASE"/>
    <property type="match status" value="1"/>
</dbReference>
<dbReference type="SUPFAM" id="SSF55785">
    <property type="entry name" value="PYP-like sensor domain (PAS domain)"/>
    <property type="match status" value="2"/>
</dbReference>
<evidence type="ECO:0000259" key="17">
    <source>
        <dbReference type="PROSITE" id="PS50113"/>
    </source>
</evidence>
<keyword evidence="7" id="KW-0418">Kinase</keyword>
<dbReference type="CDD" id="cd00082">
    <property type="entry name" value="HisKA"/>
    <property type="match status" value="1"/>
</dbReference>
<feature type="domain" description="PAS" evidence="16">
    <location>
        <begin position="81"/>
        <end position="151"/>
    </location>
</feature>
<evidence type="ECO:0000256" key="1">
    <source>
        <dbReference type="ARBA" id="ARBA00000085"/>
    </source>
</evidence>
<dbReference type="OrthoDB" id="9810730at2"/>